<dbReference type="SMART" id="SM00530">
    <property type="entry name" value="HTH_XRE"/>
    <property type="match status" value="1"/>
</dbReference>
<dbReference type="EMBL" id="DWXZ01000129">
    <property type="protein sequence ID" value="HJB37630.1"/>
    <property type="molecule type" value="Genomic_DNA"/>
</dbReference>
<dbReference type="InterPro" id="IPR001387">
    <property type="entry name" value="Cro/C1-type_HTH"/>
</dbReference>
<name>A0A9D2LYH7_9FIRM</name>
<evidence type="ECO:0000313" key="4">
    <source>
        <dbReference type="Proteomes" id="UP000824214"/>
    </source>
</evidence>
<reference evidence="3" key="1">
    <citation type="journal article" date="2021" name="PeerJ">
        <title>Extensive microbial diversity within the chicken gut microbiome revealed by metagenomics and culture.</title>
        <authorList>
            <person name="Gilroy R."/>
            <person name="Ravi A."/>
            <person name="Getino M."/>
            <person name="Pursley I."/>
            <person name="Horton D.L."/>
            <person name="Alikhan N.F."/>
            <person name="Baker D."/>
            <person name="Gharbi K."/>
            <person name="Hall N."/>
            <person name="Watson M."/>
            <person name="Adriaenssens E.M."/>
            <person name="Foster-Nyarko E."/>
            <person name="Jarju S."/>
            <person name="Secka A."/>
            <person name="Antonio M."/>
            <person name="Oren A."/>
            <person name="Chaudhuri R.R."/>
            <person name="La Ragione R."/>
            <person name="Hildebrand F."/>
            <person name="Pallen M.J."/>
        </authorList>
    </citation>
    <scope>NUCLEOTIDE SEQUENCE</scope>
    <source>
        <strain evidence="3">ChiBcolR8-3208</strain>
    </source>
</reference>
<reference evidence="3" key="2">
    <citation type="submission" date="2021-04" db="EMBL/GenBank/DDBJ databases">
        <authorList>
            <person name="Gilroy R."/>
        </authorList>
    </citation>
    <scope>NUCLEOTIDE SEQUENCE</scope>
    <source>
        <strain evidence="3">ChiBcolR8-3208</strain>
    </source>
</reference>
<dbReference type="PANTHER" id="PTHR46558:SF11">
    <property type="entry name" value="HTH-TYPE TRANSCRIPTIONAL REGULATOR XRE"/>
    <property type="match status" value="1"/>
</dbReference>
<dbReference type="Pfam" id="PF12674">
    <property type="entry name" value="Zn_ribbon_2"/>
    <property type="match status" value="1"/>
</dbReference>
<comment type="caution">
    <text evidence="3">The sequence shown here is derived from an EMBL/GenBank/DDBJ whole genome shotgun (WGS) entry which is preliminary data.</text>
</comment>
<protein>
    <submittedName>
        <fullName evidence="3">Helix-turn-helix domain-containing protein</fullName>
    </submittedName>
</protein>
<dbReference type="AlphaFoldDB" id="A0A9D2LYH7"/>
<proteinExistence type="predicted"/>
<organism evidence="3 4">
    <name type="scientific">Candidatus Acutalibacter ornithocaccae</name>
    <dbReference type="NCBI Taxonomy" id="2838416"/>
    <lineage>
        <taxon>Bacteria</taxon>
        <taxon>Bacillati</taxon>
        <taxon>Bacillota</taxon>
        <taxon>Clostridia</taxon>
        <taxon>Eubacteriales</taxon>
        <taxon>Acutalibacteraceae</taxon>
        <taxon>Acutalibacter</taxon>
    </lineage>
</organism>
<evidence type="ECO:0000256" key="1">
    <source>
        <dbReference type="ARBA" id="ARBA00023125"/>
    </source>
</evidence>
<accession>A0A9D2LYH7</accession>
<evidence type="ECO:0000259" key="2">
    <source>
        <dbReference type="PROSITE" id="PS50943"/>
    </source>
</evidence>
<dbReference type="InterPro" id="IPR025868">
    <property type="entry name" value="Zn_ribbon_dom_put"/>
</dbReference>
<feature type="domain" description="HTH cro/C1-type" evidence="2">
    <location>
        <begin position="7"/>
        <end position="61"/>
    </location>
</feature>
<dbReference type="PANTHER" id="PTHR46558">
    <property type="entry name" value="TRACRIPTIONAL REGULATORY PROTEIN-RELATED-RELATED"/>
    <property type="match status" value="1"/>
</dbReference>
<evidence type="ECO:0000313" key="3">
    <source>
        <dbReference type="EMBL" id="HJB37630.1"/>
    </source>
</evidence>
<gene>
    <name evidence="3" type="ORF">H9942_06130</name>
</gene>
<dbReference type="CDD" id="cd00093">
    <property type="entry name" value="HTH_XRE"/>
    <property type="match status" value="1"/>
</dbReference>
<dbReference type="Pfam" id="PF01381">
    <property type="entry name" value="HTH_3"/>
    <property type="match status" value="1"/>
</dbReference>
<dbReference type="PROSITE" id="PS50943">
    <property type="entry name" value="HTH_CROC1"/>
    <property type="match status" value="1"/>
</dbReference>
<dbReference type="GO" id="GO:0003677">
    <property type="term" value="F:DNA binding"/>
    <property type="evidence" value="ECO:0007669"/>
    <property type="project" value="UniProtKB-KW"/>
</dbReference>
<dbReference type="SUPFAM" id="SSF47413">
    <property type="entry name" value="lambda repressor-like DNA-binding domains"/>
    <property type="match status" value="1"/>
</dbReference>
<dbReference type="Proteomes" id="UP000824214">
    <property type="component" value="Unassembled WGS sequence"/>
</dbReference>
<keyword evidence="1" id="KW-0238">DNA-binding</keyword>
<dbReference type="InterPro" id="IPR010982">
    <property type="entry name" value="Lambda_DNA-bd_dom_sf"/>
</dbReference>
<sequence length="154" mass="17411">MEIKDAILRLRTQRGLTQSQFAQQIHVTRQAVSRWETGNTYPSTDTLKAIAAAFHVPVEQLLGEPCGQCQSCGMPLRTPGDRGTEPDGSPAADYCAFCYQQGRFLLADTVEEMAELNLRSLDDWNRENGMHLTAEEARQELLRFLPTLKRWKKA</sequence>
<dbReference type="Gene3D" id="1.10.260.40">
    <property type="entry name" value="lambda repressor-like DNA-binding domains"/>
    <property type="match status" value="1"/>
</dbReference>